<protein>
    <submittedName>
        <fullName evidence="9">Uu.00g026570.m01.CDS01</fullName>
    </submittedName>
</protein>
<dbReference type="SUPFAM" id="SSF51735">
    <property type="entry name" value="NAD(P)-binding Rossmann-fold domains"/>
    <property type="match status" value="1"/>
</dbReference>
<gene>
    <name evidence="9" type="ORF">KHLLAP_LOCUS272</name>
</gene>
<dbReference type="Pfam" id="PF00107">
    <property type="entry name" value="ADH_zinc_N"/>
    <property type="match status" value="1"/>
</dbReference>
<evidence type="ECO:0000256" key="3">
    <source>
        <dbReference type="ARBA" id="ARBA00022723"/>
    </source>
</evidence>
<dbReference type="Gene3D" id="3.40.50.720">
    <property type="entry name" value="NAD(P)-binding Rossmann-like Domain"/>
    <property type="match status" value="1"/>
</dbReference>
<dbReference type="PANTHER" id="PTHR42940:SF6">
    <property type="entry name" value="DEHYDROGENASE, PUTATIVE (AFU_ORTHOLOGUE AFUA_2G04590)-RELATED"/>
    <property type="match status" value="1"/>
</dbReference>
<accession>A0AAI8V7I8</accession>
<feature type="domain" description="Alcohol dehydrogenase-like N-terminal" evidence="8">
    <location>
        <begin position="67"/>
        <end position="158"/>
    </location>
</feature>
<dbReference type="InterPro" id="IPR011032">
    <property type="entry name" value="GroES-like_sf"/>
</dbReference>
<dbReference type="InterPro" id="IPR036291">
    <property type="entry name" value="NAD(P)-bd_dom_sf"/>
</dbReference>
<dbReference type="PANTHER" id="PTHR42940">
    <property type="entry name" value="ALCOHOL DEHYDROGENASE 1-RELATED"/>
    <property type="match status" value="1"/>
</dbReference>
<evidence type="ECO:0000256" key="1">
    <source>
        <dbReference type="ARBA" id="ARBA00001947"/>
    </source>
</evidence>
<comment type="caution">
    <text evidence="9">The sequence shown here is derived from an EMBL/GenBank/DDBJ whole genome shotgun (WGS) entry which is preliminary data.</text>
</comment>
<dbReference type="GO" id="GO:0005737">
    <property type="term" value="C:cytoplasm"/>
    <property type="evidence" value="ECO:0007669"/>
    <property type="project" value="TreeGrafter"/>
</dbReference>
<dbReference type="Proteomes" id="UP001295740">
    <property type="component" value="Unassembled WGS sequence"/>
</dbReference>
<evidence type="ECO:0000256" key="4">
    <source>
        <dbReference type="ARBA" id="ARBA00022833"/>
    </source>
</evidence>
<dbReference type="GO" id="GO:0004022">
    <property type="term" value="F:alcohol dehydrogenase (NAD+) activity"/>
    <property type="evidence" value="ECO:0007669"/>
    <property type="project" value="TreeGrafter"/>
</dbReference>
<organism evidence="9 10">
    <name type="scientific">Anthostomella pinea</name>
    <dbReference type="NCBI Taxonomy" id="933095"/>
    <lineage>
        <taxon>Eukaryota</taxon>
        <taxon>Fungi</taxon>
        <taxon>Dikarya</taxon>
        <taxon>Ascomycota</taxon>
        <taxon>Pezizomycotina</taxon>
        <taxon>Sordariomycetes</taxon>
        <taxon>Xylariomycetidae</taxon>
        <taxon>Xylariales</taxon>
        <taxon>Xylariaceae</taxon>
        <taxon>Anthostomella</taxon>
    </lineage>
</organism>
<evidence type="ECO:0000256" key="6">
    <source>
        <dbReference type="ARBA" id="ARBA00023027"/>
    </source>
</evidence>
<comment type="cofactor">
    <cofactor evidence="1">
        <name>Zn(2+)</name>
        <dbReference type="ChEBI" id="CHEBI:29105"/>
    </cofactor>
</comment>
<dbReference type="EMBL" id="CAUWAG010000003">
    <property type="protein sequence ID" value="CAJ2499804.1"/>
    <property type="molecule type" value="Genomic_DNA"/>
</dbReference>
<dbReference type="Pfam" id="PF08240">
    <property type="entry name" value="ADH_N"/>
    <property type="match status" value="1"/>
</dbReference>
<dbReference type="InterPro" id="IPR013149">
    <property type="entry name" value="ADH-like_C"/>
</dbReference>
<dbReference type="AlphaFoldDB" id="A0AAI8V7I8"/>
<dbReference type="SUPFAM" id="SSF50129">
    <property type="entry name" value="GroES-like"/>
    <property type="match status" value="1"/>
</dbReference>
<feature type="domain" description="Alcohol dehydrogenase-like C-terminal" evidence="7">
    <location>
        <begin position="200"/>
        <end position="325"/>
    </location>
</feature>
<evidence type="ECO:0000259" key="8">
    <source>
        <dbReference type="Pfam" id="PF08240"/>
    </source>
</evidence>
<dbReference type="InterPro" id="IPR013154">
    <property type="entry name" value="ADH-like_N"/>
</dbReference>
<dbReference type="FunFam" id="3.40.50.720:FF:000039">
    <property type="entry name" value="Alcohol dehydrogenase AdhP"/>
    <property type="match status" value="1"/>
</dbReference>
<reference evidence="9" key="1">
    <citation type="submission" date="2023-10" db="EMBL/GenBank/DDBJ databases">
        <authorList>
            <person name="Hackl T."/>
        </authorList>
    </citation>
    <scope>NUCLEOTIDE SEQUENCE</scope>
</reference>
<evidence type="ECO:0000256" key="5">
    <source>
        <dbReference type="ARBA" id="ARBA00023002"/>
    </source>
</evidence>
<sequence length="385" mass="41144">MDSSTPGSTPQTELVCIEQNEMAGPWNSMPPSTADIVLKIYDEQVGATVPEPGHGEDNYPIFKPGYHEVVAKVLYTGVCQSGTAAGANGKPIMKVKLPHIEGREGVGRIVALGGGWRDDVTIGDLVGIRFGISSIDHLYHKDGSFQEYVVLDCGYLCILPRDTDPPALVVPVLCAREMQAVTNANVKHGHWVVVVGAAGGLGHLAVQYARVSGARVIGIDGGPEKERFVRSLGASEYIDFKAVPNTAEKVHEVTKDGADAVIVTSGSAETLSQAADMLRVGGRLCCVDVPPEGCIETRISTISTMVAKGLHMVGTPVSSVWDCVEAVDHVWLGHVTPRVVIRDFKDLTAVYDEIERGDIMGQVVLRVAKDIPGMPRFSSLKPTVN</sequence>
<comment type="similarity">
    <text evidence="2">Belongs to the zinc-containing alcohol dehydrogenase family.</text>
</comment>
<keyword evidence="10" id="KW-1185">Reference proteome</keyword>
<name>A0AAI8V7I8_9PEZI</name>
<evidence type="ECO:0000256" key="2">
    <source>
        <dbReference type="ARBA" id="ARBA00008072"/>
    </source>
</evidence>
<dbReference type="GO" id="GO:0046872">
    <property type="term" value="F:metal ion binding"/>
    <property type="evidence" value="ECO:0007669"/>
    <property type="project" value="UniProtKB-KW"/>
</dbReference>
<proteinExistence type="inferred from homology"/>
<keyword evidence="3" id="KW-0479">Metal-binding</keyword>
<evidence type="ECO:0000313" key="10">
    <source>
        <dbReference type="Proteomes" id="UP001295740"/>
    </source>
</evidence>
<evidence type="ECO:0000313" key="9">
    <source>
        <dbReference type="EMBL" id="CAJ2499804.1"/>
    </source>
</evidence>
<dbReference type="Gene3D" id="3.90.180.10">
    <property type="entry name" value="Medium-chain alcohol dehydrogenases, catalytic domain"/>
    <property type="match status" value="1"/>
</dbReference>
<keyword evidence="6" id="KW-0520">NAD</keyword>
<evidence type="ECO:0000259" key="7">
    <source>
        <dbReference type="Pfam" id="PF00107"/>
    </source>
</evidence>
<keyword evidence="4" id="KW-0862">Zinc</keyword>
<keyword evidence="5" id="KW-0560">Oxidoreductase</keyword>